<gene>
    <name evidence="2" type="ORF">GCM10011409_28400</name>
</gene>
<protein>
    <submittedName>
        <fullName evidence="2">Uncharacterized protein</fullName>
    </submittedName>
</protein>
<accession>A0A9W5TZE9</accession>
<feature type="transmembrane region" description="Helical" evidence="1">
    <location>
        <begin position="109"/>
        <end position="129"/>
    </location>
</feature>
<dbReference type="Proteomes" id="UP000621492">
    <property type="component" value="Unassembled WGS sequence"/>
</dbReference>
<keyword evidence="1" id="KW-0812">Transmembrane</keyword>
<name>A0A9W5TZE9_9BACI</name>
<dbReference type="RefSeq" id="WP_088049915.1">
    <property type="nucleotide sequence ID" value="NZ_BMJD01000024.1"/>
</dbReference>
<keyword evidence="1" id="KW-1133">Transmembrane helix</keyword>
<dbReference type="AlphaFoldDB" id="A0A9W5TZE9"/>
<reference evidence="2" key="2">
    <citation type="submission" date="2020-09" db="EMBL/GenBank/DDBJ databases">
        <authorList>
            <person name="Sun Q."/>
            <person name="Zhou Y."/>
        </authorList>
    </citation>
    <scope>NUCLEOTIDE SEQUENCE</scope>
    <source>
        <strain evidence="2">CGMCC 1.15454</strain>
    </source>
</reference>
<proteinExistence type="predicted"/>
<feature type="transmembrane region" description="Helical" evidence="1">
    <location>
        <begin position="135"/>
        <end position="162"/>
    </location>
</feature>
<evidence type="ECO:0000313" key="3">
    <source>
        <dbReference type="Proteomes" id="UP000621492"/>
    </source>
</evidence>
<feature type="transmembrane region" description="Helical" evidence="1">
    <location>
        <begin position="7"/>
        <end position="26"/>
    </location>
</feature>
<evidence type="ECO:0000256" key="1">
    <source>
        <dbReference type="SAM" id="Phobius"/>
    </source>
</evidence>
<sequence>MKPNKEYKSPVAALLWSIIMAGFGQFYNGQYFFGTLLLILEIVFNGFSSLNMSILHSFHGEAQRAHDIFDHQWGLFYPSTYAFSIWHAYNKAIIINYQQEEKDPPKETYLTGFFIAFVVGMNVGVYYHHYFLVHIRFFTFLSSPIFNGLLFGIICGIVGHFLEKYIKHKWN</sequence>
<feature type="transmembrane region" description="Helical" evidence="1">
    <location>
        <begin position="32"/>
        <end position="54"/>
    </location>
</feature>
<reference evidence="2" key="1">
    <citation type="journal article" date="2014" name="Int. J. Syst. Evol. Microbiol.">
        <title>Complete genome sequence of Corynebacterium casei LMG S-19264T (=DSM 44701T), isolated from a smear-ripened cheese.</title>
        <authorList>
            <consortium name="US DOE Joint Genome Institute (JGI-PGF)"/>
            <person name="Walter F."/>
            <person name="Albersmeier A."/>
            <person name="Kalinowski J."/>
            <person name="Ruckert C."/>
        </authorList>
    </citation>
    <scope>NUCLEOTIDE SEQUENCE</scope>
    <source>
        <strain evidence="2">CGMCC 1.15454</strain>
    </source>
</reference>
<keyword evidence="1" id="KW-0472">Membrane</keyword>
<dbReference type="EMBL" id="BMJD01000024">
    <property type="protein sequence ID" value="GGB49123.1"/>
    <property type="molecule type" value="Genomic_DNA"/>
</dbReference>
<keyword evidence="3" id="KW-1185">Reference proteome</keyword>
<organism evidence="2 3">
    <name type="scientific">Lentibacillus populi</name>
    <dbReference type="NCBI Taxonomy" id="1827502"/>
    <lineage>
        <taxon>Bacteria</taxon>
        <taxon>Bacillati</taxon>
        <taxon>Bacillota</taxon>
        <taxon>Bacilli</taxon>
        <taxon>Bacillales</taxon>
        <taxon>Bacillaceae</taxon>
        <taxon>Lentibacillus</taxon>
    </lineage>
</organism>
<evidence type="ECO:0000313" key="2">
    <source>
        <dbReference type="EMBL" id="GGB49123.1"/>
    </source>
</evidence>
<comment type="caution">
    <text evidence="2">The sequence shown here is derived from an EMBL/GenBank/DDBJ whole genome shotgun (WGS) entry which is preliminary data.</text>
</comment>